<dbReference type="EMBL" id="OW152822">
    <property type="protein sequence ID" value="CAH2037035.1"/>
    <property type="molecule type" value="Genomic_DNA"/>
</dbReference>
<evidence type="ECO:0000313" key="3">
    <source>
        <dbReference type="Proteomes" id="UP000837857"/>
    </source>
</evidence>
<feature type="compositionally biased region" description="Basic residues" evidence="1">
    <location>
        <begin position="1"/>
        <end position="16"/>
    </location>
</feature>
<evidence type="ECO:0000313" key="2">
    <source>
        <dbReference type="EMBL" id="CAH2037035.1"/>
    </source>
</evidence>
<dbReference type="Proteomes" id="UP000837857">
    <property type="component" value="Chromosome 10"/>
</dbReference>
<gene>
    <name evidence="2" type="ORF">IPOD504_LOCUS990</name>
</gene>
<sequence length="260" mass="28841">MKGPCRHYKAVSRRPSRQAGPSPATVKGHRRDRTEPRNRAVPRFGRPIKRMKRQIVSVPLYKVLIRAACLMMMPLTKGTKVIKGCRVFATRGRPALARQTTKRYAATALRRHATIVRRPTARRPPISQRVALTSRWSEGKEHGRADTNLKGQLKVKRANSSPSGNNKSAGGPRPPRAPPRFDIKGEPAVPYKSPNETNPWLVALTPGEAARSPFELAACVRRGPQYRETGGLRLISVGCGRTRPLMNIQQTSARAHSDTT</sequence>
<feature type="non-terminal residue" evidence="2">
    <location>
        <position position="260"/>
    </location>
</feature>
<protein>
    <submittedName>
        <fullName evidence="2">Uncharacterized protein</fullName>
    </submittedName>
</protein>
<feature type="compositionally biased region" description="Polar residues" evidence="1">
    <location>
        <begin position="158"/>
        <end position="168"/>
    </location>
</feature>
<name>A0ABN8HM91_9NEOP</name>
<evidence type="ECO:0000256" key="1">
    <source>
        <dbReference type="SAM" id="MobiDB-lite"/>
    </source>
</evidence>
<organism evidence="2 3">
    <name type="scientific">Iphiclides podalirius</name>
    <name type="common">scarce swallowtail</name>
    <dbReference type="NCBI Taxonomy" id="110791"/>
    <lineage>
        <taxon>Eukaryota</taxon>
        <taxon>Metazoa</taxon>
        <taxon>Ecdysozoa</taxon>
        <taxon>Arthropoda</taxon>
        <taxon>Hexapoda</taxon>
        <taxon>Insecta</taxon>
        <taxon>Pterygota</taxon>
        <taxon>Neoptera</taxon>
        <taxon>Endopterygota</taxon>
        <taxon>Lepidoptera</taxon>
        <taxon>Glossata</taxon>
        <taxon>Ditrysia</taxon>
        <taxon>Papilionoidea</taxon>
        <taxon>Papilionidae</taxon>
        <taxon>Papilioninae</taxon>
        <taxon>Iphiclides</taxon>
    </lineage>
</organism>
<feature type="compositionally biased region" description="Basic and acidic residues" evidence="1">
    <location>
        <begin position="137"/>
        <end position="147"/>
    </location>
</feature>
<feature type="region of interest" description="Disordered" evidence="1">
    <location>
        <begin position="1"/>
        <end position="38"/>
    </location>
</feature>
<keyword evidence="3" id="KW-1185">Reference proteome</keyword>
<feature type="region of interest" description="Disordered" evidence="1">
    <location>
        <begin position="119"/>
        <end position="194"/>
    </location>
</feature>
<accession>A0ABN8HM91</accession>
<reference evidence="2" key="1">
    <citation type="submission" date="2022-03" db="EMBL/GenBank/DDBJ databases">
        <authorList>
            <person name="Martin H S."/>
        </authorList>
    </citation>
    <scope>NUCLEOTIDE SEQUENCE</scope>
</reference>
<proteinExistence type="predicted"/>